<feature type="compositionally biased region" description="Pro residues" evidence="1">
    <location>
        <begin position="20"/>
        <end position="30"/>
    </location>
</feature>
<sequence>MLQSLVRENTHLTMNVGSAAPPPPLPPRPNVMPELPRLPPTGNRRKSSTPEHPPEPPRRVSSLSTTSIDDFEARFQFHSEATFPQPEAFSNGKKTYSSVVAKTQSNKVIFTGFSGKRDSRVARARVSEVEELTLAGWARHTSLRLPC</sequence>
<feature type="compositionally biased region" description="Polar residues" evidence="1">
    <location>
        <begin position="1"/>
        <end position="16"/>
    </location>
</feature>
<dbReference type="AlphaFoldDB" id="A0A2T7PGA6"/>
<reference evidence="2 3" key="1">
    <citation type="submission" date="2018-04" db="EMBL/GenBank/DDBJ databases">
        <title>The genome of golden apple snail Pomacea canaliculata provides insight into stress tolerance and invasive adaptation.</title>
        <authorList>
            <person name="Liu C."/>
            <person name="Liu B."/>
            <person name="Ren Y."/>
            <person name="Zhang Y."/>
            <person name="Wang H."/>
            <person name="Li S."/>
            <person name="Jiang F."/>
            <person name="Yin L."/>
            <person name="Zhang G."/>
            <person name="Qian W."/>
            <person name="Fan W."/>
        </authorList>
    </citation>
    <scope>NUCLEOTIDE SEQUENCE [LARGE SCALE GENOMIC DNA]</scope>
    <source>
        <strain evidence="2">SZHN2017</strain>
        <tissue evidence="2">Muscle</tissue>
    </source>
</reference>
<comment type="caution">
    <text evidence="2">The sequence shown here is derived from an EMBL/GenBank/DDBJ whole genome shotgun (WGS) entry which is preliminary data.</text>
</comment>
<keyword evidence="3" id="KW-1185">Reference proteome</keyword>
<evidence type="ECO:0000256" key="1">
    <source>
        <dbReference type="SAM" id="MobiDB-lite"/>
    </source>
</evidence>
<dbReference type="EMBL" id="PZQS01000004">
    <property type="protein sequence ID" value="PVD32452.1"/>
    <property type="molecule type" value="Genomic_DNA"/>
</dbReference>
<protein>
    <submittedName>
        <fullName evidence="2">Uncharacterized protein</fullName>
    </submittedName>
</protein>
<organism evidence="2 3">
    <name type="scientific">Pomacea canaliculata</name>
    <name type="common">Golden apple snail</name>
    <dbReference type="NCBI Taxonomy" id="400727"/>
    <lineage>
        <taxon>Eukaryota</taxon>
        <taxon>Metazoa</taxon>
        <taxon>Spiralia</taxon>
        <taxon>Lophotrochozoa</taxon>
        <taxon>Mollusca</taxon>
        <taxon>Gastropoda</taxon>
        <taxon>Caenogastropoda</taxon>
        <taxon>Architaenioglossa</taxon>
        <taxon>Ampullarioidea</taxon>
        <taxon>Ampullariidae</taxon>
        <taxon>Pomacea</taxon>
    </lineage>
</organism>
<feature type="region of interest" description="Disordered" evidence="1">
    <location>
        <begin position="1"/>
        <end position="65"/>
    </location>
</feature>
<accession>A0A2T7PGA6</accession>
<evidence type="ECO:0000313" key="2">
    <source>
        <dbReference type="EMBL" id="PVD32452.1"/>
    </source>
</evidence>
<dbReference type="Proteomes" id="UP000245119">
    <property type="component" value="Linkage Group LG4"/>
</dbReference>
<gene>
    <name evidence="2" type="ORF">C0Q70_07890</name>
</gene>
<feature type="compositionally biased region" description="Basic and acidic residues" evidence="1">
    <location>
        <begin position="48"/>
        <end position="58"/>
    </location>
</feature>
<evidence type="ECO:0000313" key="3">
    <source>
        <dbReference type="Proteomes" id="UP000245119"/>
    </source>
</evidence>
<proteinExistence type="predicted"/>
<name>A0A2T7PGA6_POMCA</name>